<keyword evidence="1" id="KW-0812">Transmembrane</keyword>
<reference evidence="2" key="3">
    <citation type="submission" date="2021-05" db="UniProtKB">
        <authorList>
            <consortium name="EnsemblPlants"/>
        </authorList>
    </citation>
    <scope>IDENTIFICATION</scope>
    <source>
        <strain evidence="2">cv. B73</strain>
    </source>
</reference>
<evidence type="ECO:0000313" key="3">
    <source>
        <dbReference type="Proteomes" id="UP000007305"/>
    </source>
</evidence>
<name>A0A804M1E8_MAIZE</name>
<dbReference type="AlphaFoldDB" id="A0A804M1E8"/>
<accession>A0A804M1E8</accession>
<dbReference type="Proteomes" id="UP000007305">
    <property type="component" value="Chromosome 1"/>
</dbReference>
<protein>
    <submittedName>
        <fullName evidence="2">Uncharacterized protein</fullName>
    </submittedName>
</protein>
<dbReference type="Gramene" id="Zm00001eb051880_T001">
    <property type="protein sequence ID" value="Zm00001eb051880_P001"/>
    <property type="gene ID" value="Zm00001eb051880"/>
</dbReference>
<reference evidence="2" key="2">
    <citation type="submission" date="2019-07" db="EMBL/GenBank/DDBJ databases">
        <authorList>
            <person name="Seetharam A."/>
            <person name="Woodhouse M."/>
            <person name="Cannon E."/>
        </authorList>
    </citation>
    <scope>NUCLEOTIDE SEQUENCE [LARGE SCALE GENOMIC DNA]</scope>
    <source>
        <strain evidence="2">cv. B73</strain>
    </source>
</reference>
<keyword evidence="3" id="KW-1185">Reference proteome</keyword>
<keyword evidence="1" id="KW-1133">Transmembrane helix</keyword>
<keyword evidence="1" id="KW-0472">Membrane</keyword>
<dbReference type="Pfam" id="PF05858">
    <property type="entry name" value="BIV_Env"/>
    <property type="match status" value="1"/>
</dbReference>
<feature type="transmembrane region" description="Helical" evidence="1">
    <location>
        <begin position="6"/>
        <end position="26"/>
    </location>
</feature>
<dbReference type="InParanoid" id="A0A804M1E8"/>
<proteinExistence type="predicted"/>
<sequence>MDGRGGVLVVALATAYATWLLLLLLWKSWRLLLRGFGRWFGATPKVVHSSSGFQNSALKLIPMENDTWAPLVIDFLVQNTVNQGRITVEASLKSWSQHGESHTWVWKGRVGEAWTETEETVICGLGLEP</sequence>
<evidence type="ECO:0000313" key="2">
    <source>
        <dbReference type="EnsemblPlants" id="Zm00001eb051880_P001"/>
    </source>
</evidence>
<dbReference type="EnsemblPlants" id="Zm00001eb051880_T001">
    <property type="protein sequence ID" value="Zm00001eb051880_P001"/>
    <property type="gene ID" value="Zm00001eb051880"/>
</dbReference>
<evidence type="ECO:0000256" key="1">
    <source>
        <dbReference type="SAM" id="Phobius"/>
    </source>
</evidence>
<reference evidence="3" key="1">
    <citation type="submission" date="2015-12" db="EMBL/GenBank/DDBJ databases">
        <title>Update maize B73 reference genome by single molecule sequencing technologies.</title>
        <authorList>
            <consortium name="Maize Genome Sequencing Project"/>
            <person name="Ware D."/>
        </authorList>
    </citation>
    <scope>NUCLEOTIDE SEQUENCE [LARGE SCALE GENOMIC DNA]</scope>
    <source>
        <strain evidence="3">cv. B73</strain>
    </source>
</reference>
<organism evidence="2 3">
    <name type="scientific">Zea mays</name>
    <name type="common">Maize</name>
    <dbReference type="NCBI Taxonomy" id="4577"/>
    <lineage>
        <taxon>Eukaryota</taxon>
        <taxon>Viridiplantae</taxon>
        <taxon>Streptophyta</taxon>
        <taxon>Embryophyta</taxon>
        <taxon>Tracheophyta</taxon>
        <taxon>Spermatophyta</taxon>
        <taxon>Magnoliopsida</taxon>
        <taxon>Liliopsida</taxon>
        <taxon>Poales</taxon>
        <taxon>Poaceae</taxon>
        <taxon>PACMAD clade</taxon>
        <taxon>Panicoideae</taxon>
        <taxon>Andropogonodae</taxon>
        <taxon>Andropogoneae</taxon>
        <taxon>Tripsacinae</taxon>
        <taxon>Zea</taxon>
    </lineage>
</organism>